<keyword evidence="8 10" id="KW-0239">DNA-directed DNA polymerase</keyword>
<proteinExistence type="inferred from homology"/>
<dbReference type="GO" id="GO:0006271">
    <property type="term" value="P:DNA strand elongation involved in DNA replication"/>
    <property type="evidence" value="ECO:0007669"/>
    <property type="project" value="TreeGrafter"/>
</dbReference>
<evidence type="ECO:0000256" key="6">
    <source>
        <dbReference type="ARBA" id="ARBA00022695"/>
    </source>
</evidence>
<evidence type="ECO:0000256" key="9">
    <source>
        <dbReference type="ARBA" id="ARBA00023125"/>
    </source>
</evidence>
<sequence length="354" mass="37740">MKLTIARQDLARVLTNVGRVIESRNTIPILCNVLLEADADGLRVTGTDLDIIATDRADANTEEAGTICVNAKLLQDISKKARSDVELKLESDRLIVKSGRSVFRLATLPAADFPSLAAGKLDATFDIDLAALLAPASFAMSTEETRFYLNGVFVHLQDEFIRAVATDGHRLSRHQVAYPGESAFAGVIIPRKAVGIIPKGTVTVSVSEAKIRISAGDFVLTSKLIDGTFPDYQRFIPTGNDKIVTVDRDAFMKAADRVSTISTERGRAVKLSIAPGSVGFTVSNHDASATDEIEAEYSGEPIEIGFNASYVRELFGILPSGPVVMSLADSGSPGLVTSPGFGGLTLVIMPMRVG</sequence>
<dbReference type="GO" id="GO:0003887">
    <property type="term" value="F:DNA-directed DNA polymerase activity"/>
    <property type="evidence" value="ECO:0007669"/>
    <property type="project" value="UniProtKB-UniRule"/>
</dbReference>
<evidence type="ECO:0000256" key="8">
    <source>
        <dbReference type="ARBA" id="ARBA00022932"/>
    </source>
</evidence>
<feature type="domain" description="DNA polymerase III beta sliding clamp N-terminal" evidence="11">
    <location>
        <begin position="1"/>
        <end position="116"/>
    </location>
</feature>
<dbReference type="Pfam" id="PF00712">
    <property type="entry name" value="DNA_pol3_beta"/>
    <property type="match status" value="1"/>
</dbReference>
<dbReference type="SMART" id="SM00480">
    <property type="entry name" value="POL3Bc"/>
    <property type="match status" value="1"/>
</dbReference>
<evidence type="ECO:0000259" key="11">
    <source>
        <dbReference type="Pfam" id="PF00712"/>
    </source>
</evidence>
<gene>
    <name evidence="14" type="ORF">A4U53_18110</name>
</gene>
<organism evidence="14">
    <name type="scientific">Rhizobium leguminosarum</name>
    <dbReference type="NCBI Taxonomy" id="384"/>
    <lineage>
        <taxon>Bacteria</taxon>
        <taxon>Pseudomonadati</taxon>
        <taxon>Pseudomonadota</taxon>
        <taxon>Alphaproteobacteria</taxon>
        <taxon>Hyphomicrobiales</taxon>
        <taxon>Rhizobiaceae</taxon>
        <taxon>Rhizobium/Agrobacterium group</taxon>
        <taxon>Rhizobium</taxon>
    </lineage>
</organism>
<evidence type="ECO:0000256" key="4">
    <source>
        <dbReference type="ARBA" id="ARBA00022490"/>
    </source>
</evidence>
<evidence type="ECO:0000259" key="12">
    <source>
        <dbReference type="Pfam" id="PF02767"/>
    </source>
</evidence>
<comment type="subunit">
    <text evidence="10">Forms a ring-shaped head-to-tail homodimer around DNA.</text>
</comment>
<dbReference type="Gene3D" id="3.10.150.10">
    <property type="entry name" value="DNA Polymerase III, subunit A, domain 2"/>
    <property type="match status" value="1"/>
</dbReference>
<dbReference type="EMBL" id="LWBS01000121">
    <property type="protein sequence ID" value="OAP95136.1"/>
    <property type="molecule type" value="Genomic_DNA"/>
</dbReference>
<keyword evidence="9" id="KW-0238">DNA-binding</keyword>
<dbReference type="GO" id="GO:0005737">
    <property type="term" value="C:cytoplasm"/>
    <property type="evidence" value="ECO:0007669"/>
    <property type="project" value="UniProtKB-SubCell"/>
</dbReference>
<evidence type="ECO:0000256" key="3">
    <source>
        <dbReference type="ARBA" id="ARBA00021035"/>
    </source>
</evidence>
<dbReference type="NCBIfam" id="TIGR00663">
    <property type="entry name" value="dnan"/>
    <property type="match status" value="1"/>
</dbReference>
<dbReference type="CDD" id="cd00140">
    <property type="entry name" value="beta_clamp"/>
    <property type="match status" value="1"/>
</dbReference>
<dbReference type="SUPFAM" id="SSF55979">
    <property type="entry name" value="DNA clamp"/>
    <property type="match status" value="3"/>
</dbReference>
<dbReference type="PANTHER" id="PTHR30478:SF0">
    <property type="entry name" value="BETA SLIDING CLAMP"/>
    <property type="match status" value="1"/>
</dbReference>
<evidence type="ECO:0000256" key="10">
    <source>
        <dbReference type="PIRNR" id="PIRNR000804"/>
    </source>
</evidence>
<keyword evidence="6 10" id="KW-0548">Nucleotidyltransferase</keyword>
<comment type="subcellular location">
    <subcellularLocation>
        <location evidence="1 10">Cytoplasm</location>
    </subcellularLocation>
</comment>
<dbReference type="GO" id="GO:0009360">
    <property type="term" value="C:DNA polymerase III complex"/>
    <property type="evidence" value="ECO:0007669"/>
    <property type="project" value="InterPro"/>
</dbReference>
<dbReference type="Gene3D" id="3.70.10.10">
    <property type="match status" value="1"/>
</dbReference>
<comment type="similarity">
    <text evidence="2 10">Belongs to the beta sliding clamp family.</text>
</comment>
<evidence type="ECO:0000313" key="14">
    <source>
        <dbReference type="EMBL" id="OAP95136.1"/>
    </source>
</evidence>
<accession>A0A179BTZ7</accession>
<evidence type="ECO:0000259" key="13">
    <source>
        <dbReference type="Pfam" id="PF02768"/>
    </source>
</evidence>
<dbReference type="InterPro" id="IPR046938">
    <property type="entry name" value="DNA_clamp_sf"/>
</dbReference>
<keyword evidence="5 10" id="KW-0808">Transferase</keyword>
<dbReference type="PANTHER" id="PTHR30478">
    <property type="entry name" value="DNA POLYMERASE III SUBUNIT BETA"/>
    <property type="match status" value="1"/>
</dbReference>
<keyword evidence="4 10" id="KW-0963">Cytoplasm</keyword>
<comment type="caution">
    <text evidence="14">The sequence shown here is derived from an EMBL/GenBank/DDBJ whole genome shotgun (WGS) entry which is preliminary data.</text>
</comment>
<dbReference type="InterPro" id="IPR001001">
    <property type="entry name" value="DNA_polIII_beta"/>
</dbReference>
<evidence type="ECO:0000256" key="1">
    <source>
        <dbReference type="ARBA" id="ARBA00004496"/>
    </source>
</evidence>
<feature type="domain" description="DNA polymerase III beta sliding clamp C-terminal" evidence="13">
    <location>
        <begin position="234"/>
        <end position="352"/>
    </location>
</feature>
<dbReference type="PIRSF" id="PIRSF000804">
    <property type="entry name" value="DNA_pol_III_b"/>
    <property type="match status" value="1"/>
</dbReference>
<evidence type="ECO:0000256" key="2">
    <source>
        <dbReference type="ARBA" id="ARBA00010752"/>
    </source>
</evidence>
<dbReference type="Pfam" id="PF02768">
    <property type="entry name" value="DNA_pol3_beta_3"/>
    <property type="match status" value="1"/>
</dbReference>
<dbReference type="Pfam" id="PF02767">
    <property type="entry name" value="DNA_pol3_beta_2"/>
    <property type="match status" value="1"/>
</dbReference>
<dbReference type="InterPro" id="IPR022634">
    <property type="entry name" value="DNA_polIII_beta_N"/>
</dbReference>
<feature type="domain" description="DNA polymerase III beta sliding clamp central" evidence="12">
    <location>
        <begin position="130"/>
        <end position="231"/>
    </location>
</feature>
<name>A0A179BTZ7_RHILE</name>
<evidence type="ECO:0000256" key="5">
    <source>
        <dbReference type="ARBA" id="ARBA00022679"/>
    </source>
</evidence>
<dbReference type="GO" id="GO:0003677">
    <property type="term" value="F:DNA binding"/>
    <property type="evidence" value="ECO:0007669"/>
    <property type="project" value="UniProtKB-UniRule"/>
</dbReference>
<dbReference type="GO" id="GO:0008408">
    <property type="term" value="F:3'-5' exonuclease activity"/>
    <property type="evidence" value="ECO:0007669"/>
    <property type="project" value="InterPro"/>
</dbReference>
<protein>
    <recommendedName>
        <fullName evidence="3 10">Beta sliding clamp</fullName>
    </recommendedName>
</protein>
<comment type="function">
    <text evidence="10">Confers DNA tethering and processivity to DNA polymerases and other proteins. Acts as a clamp, forming a ring around DNA (a reaction catalyzed by the clamp-loading complex) which diffuses in an ATP-independent manner freely and bidirectionally along dsDNA. Initially characterized for its ability to contact the catalytic subunit of DNA polymerase III (Pol III), a complex, multichain enzyme responsible for most of the replicative synthesis in bacteria; Pol III exhibits 3'-5' exonuclease proofreading activity. The beta chain is required for initiation of replication as well as for processivity of DNA replication.</text>
</comment>
<reference evidence="14" key="1">
    <citation type="submission" date="2016-04" db="EMBL/GenBank/DDBJ databases">
        <title>Fast-growing isolate from the root nodules of Vavilovia formosa.</title>
        <authorList>
            <person name="Kimeklis A."/>
            <person name="Safronova V."/>
            <person name="Belimov A."/>
            <person name="Andronov E."/>
        </authorList>
    </citation>
    <scope>NUCLEOTIDE SEQUENCE [LARGE SCALE GENOMIC DNA]</scope>
    <source>
        <strain evidence="14">Vaf-46</strain>
    </source>
</reference>
<dbReference type="InterPro" id="IPR022635">
    <property type="entry name" value="DNA_polIII_beta_C"/>
</dbReference>
<dbReference type="AlphaFoldDB" id="A0A179BTZ7"/>
<evidence type="ECO:0000256" key="7">
    <source>
        <dbReference type="ARBA" id="ARBA00022705"/>
    </source>
</evidence>
<dbReference type="InterPro" id="IPR022637">
    <property type="entry name" value="DNA_polIII_beta_cen"/>
</dbReference>
<keyword evidence="7 10" id="KW-0235">DNA replication</keyword>